<comment type="subcellular location">
    <subcellularLocation>
        <location evidence="1">Cell inner membrane</location>
        <topology evidence="1">Single-pass membrane protein</topology>
    </subcellularLocation>
</comment>
<evidence type="ECO:0000313" key="13">
    <source>
        <dbReference type="EMBL" id="MDC8011987.1"/>
    </source>
</evidence>
<feature type="domain" description="General secretion pathway GspH" evidence="12">
    <location>
        <begin position="51"/>
        <end position="164"/>
    </location>
</feature>
<gene>
    <name evidence="13" type="ORF">OD750_005440</name>
</gene>
<name>A0A9X3YHY6_9GAMM</name>
<dbReference type="Gene3D" id="3.55.40.10">
    <property type="entry name" value="minor pseudopilin epsh domain"/>
    <property type="match status" value="1"/>
</dbReference>
<evidence type="ECO:0000256" key="3">
    <source>
        <dbReference type="ARBA" id="ARBA00022475"/>
    </source>
</evidence>
<dbReference type="EMBL" id="JAOVZO020000003">
    <property type="protein sequence ID" value="MDC8011987.1"/>
    <property type="molecule type" value="Genomic_DNA"/>
</dbReference>
<dbReference type="RefSeq" id="WP_263543252.1">
    <property type="nucleotide sequence ID" value="NZ_JAOVZO020000003.1"/>
</dbReference>
<evidence type="ECO:0000256" key="11">
    <source>
        <dbReference type="SAM" id="Phobius"/>
    </source>
</evidence>
<comment type="caution">
    <text evidence="13">The sequence shown here is derived from an EMBL/GenBank/DDBJ whole genome shotgun (WGS) entry which is preliminary data.</text>
</comment>
<evidence type="ECO:0000256" key="1">
    <source>
        <dbReference type="ARBA" id="ARBA00004377"/>
    </source>
</evidence>
<keyword evidence="6 11" id="KW-0812">Transmembrane</keyword>
<accession>A0A9X3YHY6</accession>
<dbReference type="PROSITE" id="PS00409">
    <property type="entry name" value="PROKAR_NTER_METHYL"/>
    <property type="match status" value="1"/>
</dbReference>
<keyword evidence="3" id="KW-1003">Cell membrane</keyword>
<evidence type="ECO:0000256" key="5">
    <source>
        <dbReference type="ARBA" id="ARBA00022519"/>
    </source>
</evidence>
<dbReference type="InterPro" id="IPR012902">
    <property type="entry name" value="N_methyl_site"/>
</dbReference>
<dbReference type="GO" id="GO:0015628">
    <property type="term" value="P:protein secretion by the type II secretion system"/>
    <property type="evidence" value="ECO:0007669"/>
    <property type="project" value="InterPro"/>
</dbReference>
<organism evidence="13 14">
    <name type="scientific">Tahibacter soli</name>
    <dbReference type="NCBI Taxonomy" id="2983605"/>
    <lineage>
        <taxon>Bacteria</taxon>
        <taxon>Pseudomonadati</taxon>
        <taxon>Pseudomonadota</taxon>
        <taxon>Gammaproteobacteria</taxon>
        <taxon>Lysobacterales</taxon>
        <taxon>Rhodanobacteraceae</taxon>
        <taxon>Tahibacter</taxon>
    </lineage>
</organism>
<dbReference type="SUPFAM" id="SSF54523">
    <property type="entry name" value="Pili subunits"/>
    <property type="match status" value="1"/>
</dbReference>
<evidence type="ECO:0000313" key="14">
    <source>
        <dbReference type="Proteomes" id="UP001139971"/>
    </source>
</evidence>
<dbReference type="InterPro" id="IPR045584">
    <property type="entry name" value="Pilin-like"/>
</dbReference>
<reference evidence="13" key="1">
    <citation type="submission" date="2023-02" db="EMBL/GenBank/DDBJ databases">
        <title>Tahibacter soli sp. nov. isolated from soil.</title>
        <authorList>
            <person name="Baek J.H."/>
            <person name="Lee J.K."/>
            <person name="Choi D.G."/>
            <person name="Jeon C.O."/>
        </authorList>
    </citation>
    <scope>NUCLEOTIDE SEQUENCE</scope>
    <source>
        <strain evidence="13">BL</strain>
    </source>
</reference>
<evidence type="ECO:0000256" key="8">
    <source>
        <dbReference type="ARBA" id="ARBA00023136"/>
    </source>
</evidence>
<evidence type="ECO:0000256" key="4">
    <source>
        <dbReference type="ARBA" id="ARBA00022481"/>
    </source>
</evidence>
<keyword evidence="8 11" id="KW-0472">Membrane</keyword>
<dbReference type="AlphaFoldDB" id="A0A9X3YHY6"/>
<sequence>MHRVLPRNQGGLSLIELVMVFVVLSVALGAGLPSLQSLVAGNRMSTARSGLTLAFAQARAEAVVRASNVVVCPGNGDGGCADTIHWQRGWISFEDGNRNGLRDAGEPQLGAGGVPPGVAVATSNGRRSVRYLADGTSEGSNVTLTFCDRRGASRASALALNNAGRLRRVAVDPGYAATACGAVE</sequence>
<keyword evidence="7 11" id="KW-1133">Transmembrane helix</keyword>
<dbReference type="InterPro" id="IPR022346">
    <property type="entry name" value="T2SS_GspH"/>
</dbReference>
<evidence type="ECO:0000256" key="10">
    <source>
        <dbReference type="ARBA" id="ARBA00030775"/>
    </source>
</evidence>
<dbReference type="Proteomes" id="UP001139971">
    <property type="component" value="Unassembled WGS sequence"/>
</dbReference>
<protein>
    <recommendedName>
        <fullName evidence="2">Type II secretion system protein H</fullName>
    </recommendedName>
    <alternativeName>
        <fullName evidence="10">General secretion pathway protein H</fullName>
    </alternativeName>
</protein>
<evidence type="ECO:0000256" key="2">
    <source>
        <dbReference type="ARBA" id="ARBA00021549"/>
    </source>
</evidence>
<evidence type="ECO:0000259" key="12">
    <source>
        <dbReference type="Pfam" id="PF12019"/>
    </source>
</evidence>
<keyword evidence="5" id="KW-0997">Cell inner membrane</keyword>
<dbReference type="GO" id="GO:0015627">
    <property type="term" value="C:type II protein secretion system complex"/>
    <property type="evidence" value="ECO:0007669"/>
    <property type="project" value="InterPro"/>
</dbReference>
<dbReference type="Pfam" id="PF12019">
    <property type="entry name" value="GspH"/>
    <property type="match status" value="1"/>
</dbReference>
<dbReference type="GO" id="GO:0005886">
    <property type="term" value="C:plasma membrane"/>
    <property type="evidence" value="ECO:0007669"/>
    <property type="project" value="UniProtKB-SubCell"/>
</dbReference>
<evidence type="ECO:0000256" key="9">
    <source>
        <dbReference type="ARBA" id="ARBA00025772"/>
    </source>
</evidence>
<evidence type="ECO:0000256" key="6">
    <source>
        <dbReference type="ARBA" id="ARBA00022692"/>
    </source>
</evidence>
<feature type="transmembrane region" description="Helical" evidence="11">
    <location>
        <begin position="12"/>
        <end position="35"/>
    </location>
</feature>
<keyword evidence="4" id="KW-0488">Methylation</keyword>
<comment type="similarity">
    <text evidence="9">Belongs to the GSP H family.</text>
</comment>
<dbReference type="Pfam" id="PF07963">
    <property type="entry name" value="N_methyl"/>
    <property type="match status" value="1"/>
</dbReference>
<proteinExistence type="inferred from homology"/>
<evidence type="ECO:0000256" key="7">
    <source>
        <dbReference type="ARBA" id="ARBA00022989"/>
    </source>
</evidence>
<keyword evidence="14" id="KW-1185">Reference proteome</keyword>